<gene>
    <name evidence="2" type="ORF">PUN28_010069</name>
</gene>
<dbReference type="EMBL" id="JADYXP020000009">
    <property type="protein sequence ID" value="KAL0116931.1"/>
    <property type="molecule type" value="Genomic_DNA"/>
</dbReference>
<comment type="caution">
    <text evidence="2">The sequence shown here is derived from an EMBL/GenBank/DDBJ whole genome shotgun (WGS) entry which is preliminary data.</text>
</comment>
<keyword evidence="1" id="KW-0472">Membrane</keyword>
<dbReference type="AlphaFoldDB" id="A0AAW2FLU7"/>
<dbReference type="Proteomes" id="UP001430953">
    <property type="component" value="Unassembled WGS sequence"/>
</dbReference>
<proteinExistence type="predicted"/>
<evidence type="ECO:0000313" key="3">
    <source>
        <dbReference type="Proteomes" id="UP001430953"/>
    </source>
</evidence>
<keyword evidence="1" id="KW-1133">Transmembrane helix</keyword>
<keyword evidence="3" id="KW-1185">Reference proteome</keyword>
<name>A0AAW2FLU7_9HYME</name>
<keyword evidence="1" id="KW-0812">Transmembrane</keyword>
<evidence type="ECO:0000256" key="1">
    <source>
        <dbReference type="SAM" id="Phobius"/>
    </source>
</evidence>
<accession>A0AAW2FLU7</accession>
<organism evidence="2 3">
    <name type="scientific">Cardiocondyla obscurior</name>
    <dbReference type="NCBI Taxonomy" id="286306"/>
    <lineage>
        <taxon>Eukaryota</taxon>
        <taxon>Metazoa</taxon>
        <taxon>Ecdysozoa</taxon>
        <taxon>Arthropoda</taxon>
        <taxon>Hexapoda</taxon>
        <taxon>Insecta</taxon>
        <taxon>Pterygota</taxon>
        <taxon>Neoptera</taxon>
        <taxon>Endopterygota</taxon>
        <taxon>Hymenoptera</taxon>
        <taxon>Apocrita</taxon>
        <taxon>Aculeata</taxon>
        <taxon>Formicoidea</taxon>
        <taxon>Formicidae</taxon>
        <taxon>Myrmicinae</taxon>
        <taxon>Cardiocondyla</taxon>
    </lineage>
</organism>
<feature type="transmembrane region" description="Helical" evidence="1">
    <location>
        <begin position="26"/>
        <end position="43"/>
    </location>
</feature>
<sequence length="59" mass="7264">MWIEVSTYFLICNLYLDFYEKENKKLTLAVCFTYFINYFSNFNQKKKRSNRYSAILILL</sequence>
<evidence type="ECO:0000313" key="2">
    <source>
        <dbReference type="EMBL" id="KAL0116931.1"/>
    </source>
</evidence>
<protein>
    <submittedName>
        <fullName evidence="2">Uncharacterized protein</fullName>
    </submittedName>
</protein>
<reference evidence="2 3" key="1">
    <citation type="submission" date="2023-03" db="EMBL/GenBank/DDBJ databases">
        <title>High recombination rates correlate with genetic variation in Cardiocondyla obscurior ants.</title>
        <authorList>
            <person name="Errbii M."/>
        </authorList>
    </citation>
    <scope>NUCLEOTIDE SEQUENCE [LARGE SCALE GENOMIC DNA]</scope>
    <source>
        <strain evidence="2">Alpha-2009</strain>
        <tissue evidence="2">Whole body</tissue>
    </source>
</reference>